<dbReference type="InterPro" id="IPR030832">
    <property type="entry name" value="Acidic_LPXTA"/>
</dbReference>
<sequence>MRVLLLAALVYMLGTNPVQAEISDERLRHYLTEIGWTMEDLQRHLAKWGKQVSDFSSLEALQKQLGTPITPERLESVFQRYKMDREEVEALLGQFGETVQDYTFIEDLDFALSFYLDRYETMQAMSDLLSTVGMTETEIRKLFDRAASFQQTDIMEQLERIDARLESFLLRNDVTALTEEDKKQLWSLWNDFLTIYDVNARFYLVNDQGSTPISYEQLKALSTLGGQDLAIELYDQKQELVADLYVPNEVMTSSIVFDASEQLAHVGKMALDMEKGMLYARMPNTASSYGMGALIGLLFVMLGIVLYRMRMARGM</sequence>
<keyword evidence="1" id="KW-1133">Transmembrane helix</keyword>
<dbReference type="AlphaFoldDB" id="A0A4R1QGZ7"/>
<evidence type="ECO:0000256" key="2">
    <source>
        <dbReference type="SAM" id="SignalP"/>
    </source>
</evidence>
<accession>A0A4R1QGZ7</accession>
<keyword evidence="1" id="KW-0812">Transmembrane</keyword>
<keyword evidence="2" id="KW-0732">Signal</keyword>
<evidence type="ECO:0000313" key="3">
    <source>
        <dbReference type="EMBL" id="TCL52809.1"/>
    </source>
</evidence>
<evidence type="ECO:0000313" key="4">
    <source>
        <dbReference type="Proteomes" id="UP000295658"/>
    </source>
</evidence>
<protein>
    <submittedName>
        <fullName evidence="3">Processed acidic surface protein</fullName>
    </submittedName>
</protein>
<reference evidence="3 4" key="1">
    <citation type="submission" date="2019-03" db="EMBL/GenBank/DDBJ databases">
        <title>Genomic Encyclopedia of Type Strains, Phase IV (KMG-IV): sequencing the most valuable type-strain genomes for metagenomic binning, comparative biology and taxonomic classification.</title>
        <authorList>
            <person name="Goeker M."/>
        </authorList>
    </citation>
    <scope>NUCLEOTIDE SEQUENCE [LARGE SCALE GENOMIC DNA]</scope>
    <source>
        <strain evidence="3 4">DSM 24979</strain>
    </source>
</reference>
<organism evidence="3 4">
    <name type="scientific">Thermolongibacillus altinsuensis</name>
    <dbReference type="NCBI Taxonomy" id="575256"/>
    <lineage>
        <taxon>Bacteria</taxon>
        <taxon>Bacillati</taxon>
        <taxon>Bacillota</taxon>
        <taxon>Bacilli</taxon>
        <taxon>Bacillales</taxon>
        <taxon>Anoxybacillaceae</taxon>
        <taxon>Thermolongibacillus</taxon>
    </lineage>
</organism>
<comment type="caution">
    <text evidence="3">The sequence shown here is derived from an EMBL/GenBank/DDBJ whole genome shotgun (WGS) entry which is preliminary data.</text>
</comment>
<dbReference type="NCBIfam" id="TIGR04383">
    <property type="entry name" value="acidic_w_LPXTA"/>
    <property type="match status" value="1"/>
</dbReference>
<proteinExistence type="predicted"/>
<dbReference type="Proteomes" id="UP000295658">
    <property type="component" value="Unassembled WGS sequence"/>
</dbReference>
<feature type="signal peptide" evidence="2">
    <location>
        <begin position="1"/>
        <end position="20"/>
    </location>
</feature>
<keyword evidence="1" id="KW-0472">Membrane</keyword>
<name>A0A4R1QGZ7_9BACL</name>
<dbReference type="OrthoDB" id="2718583at2"/>
<gene>
    <name evidence="3" type="ORF">EDD69_102215</name>
</gene>
<keyword evidence="4" id="KW-1185">Reference proteome</keyword>
<feature type="chain" id="PRO_5020290098" evidence="2">
    <location>
        <begin position="21"/>
        <end position="315"/>
    </location>
</feature>
<evidence type="ECO:0000256" key="1">
    <source>
        <dbReference type="SAM" id="Phobius"/>
    </source>
</evidence>
<dbReference type="RefSeq" id="WP_132947407.1">
    <property type="nucleotide sequence ID" value="NZ_SLUL01000002.1"/>
</dbReference>
<dbReference type="EMBL" id="SLUL01000002">
    <property type="protein sequence ID" value="TCL52809.1"/>
    <property type="molecule type" value="Genomic_DNA"/>
</dbReference>
<feature type="transmembrane region" description="Helical" evidence="1">
    <location>
        <begin position="289"/>
        <end position="307"/>
    </location>
</feature>